<feature type="transmembrane region" description="Helical" evidence="1">
    <location>
        <begin position="21"/>
        <end position="42"/>
    </location>
</feature>
<accession>U5EEN9</accession>
<evidence type="ECO:0000256" key="1">
    <source>
        <dbReference type="SAM" id="Phobius"/>
    </source>
</evidence>
<dbReference type="STRING" id="1824.SAMN05444423_101941"/>
<keyword evidence="1" id="KW-1133">Transmembrane helix</keyword>
<comment type="caution">
    <text evidence="2">The sequence shown here is derived from an EMBL/GenBank/DDBJ whole genome shotgun (WGS) entry which is preliminary data.</text>
</comment>
<keyword evidence="1" id="KW-0472">Membrane</keyword>
<protein>
    <submittedName>
        <fullName evidence="2">Uncharacterized protein</fullName>
    </submittedName>
</protein>
<feature type="transmembrane region" description="Helical" evidence="1">
    <location>
        <begin position="82"/>
        <end position="102"/>
    </location>
</feature>
<dbReference type="AlphaFoldDB" id="U5EEN9"/>
<dbReference type="Proteomes" id="UP000017048">
    <property type="component" value="Unassembled WGS sequence"/>
</dbReference>
<organism evidence="2 3">
    <name type="scientific">Nocardia asteroides NBRC 15531</name>
    <dbReference type="NCBI Taxonomy" id="1110697"/>
    <lineage>
        <taxon>Bacteria</taxon>
        <taxon>Bacillati</taxon>
        <taxon>Actinomycetota</taxon>
        <taxon>Actinomycetes</taxon>
        <taxon>Mycobacteriales</taxon>
        <taxon>Nocardiaceae</taxon>
        <taxon>Nocardia</taxon>
    </lineage>
</organism>
<proteinExistence type="predicted"/>
<gene>
    <name evidence="2" type="ORF">NCAST_20_02070</name>
</gene>
<name>U5EEN9_NOCAS</name>
<sequence>MMDSVEFTEADRGRLEFWRAATLAVAGGVALGVTVFGGLAAVADRQPSGWDPSASAVVWIVVAVLGGIAGVCVAVRRTPRMLGVAAGVVAAAVVIGVGGLVLG</sequence>
<evidence type="ECO:0000313" key="3">
    <source>
        <dbReference type="Proteomes" id="UP000017048"/>
    </source>
</evidence>
<keyword evidence="3" id="KW-1185">Reference proteome</keyword>
<keyword evidence="1" id="KW-0812">Transmembrane</keyword>
<dbReference type="EMBL" id="BAFO02000020">
    <property type="protein sequence ID" value="GAD83639.1"/>
    <property type="molecule type" value="Genomic_DNA"/>
</dbReference>
<reference evidence="2 3" key="1">
    <citation type="journal article" date="2014" name="BMC Genomics">
        <title>Genome based analysis of type-I polyketide synthase and nonribosomal peptide synthetase gene clusters in seven strains of five representative Nocardia species.</title>
        <authorList>
            <person name="Komaki H."/>
            <person name="Ichikawa N."/>
            <person name="Hosoyama A."/>
            <person name="Takahashi-Nakaguchi A."/>
            <person name="Matsuzawa T."/>
            <person name="Suzuki K."/>
            <person name="Fujita N."/>
            <person name="Gonoi T."/>
        </authorList>
    </citation>
    <scope>NUCLEOTIDE SEQUENCE [LARGE SCALE GENOMIC DNA]</scope>
    <source>
        <strain evidence="2 3">NBRC 15531</strain>
    </source>
</reference>
<feature type="transmembrane region" description="Helical" evidence="1">
    <location>
        <begin position="54"/>
        <end position="75"/>
    </location>
</feature>
<evidence type="ECO:0000313" key="2">
    <source>
        <dbReference type="EMBL" id="GAD83639.1"/>
    </source>
</evidence>